<dbReference type="KEGG" id="swo:Swol_1114"/>
<dbReference type="eggNOG" id="COG0343">
    <property type="taxonomic scope" value="Bacteria"/>
</dbReference>
<dbReference type="RefSeq" id="WP_011640528.1">
    <property type="nucleotide sequence ID" value="NC_008346.1"/>
</dbReference>
<evidence type="ECO:0000313" key="2">
    <source>
        <dbReference type="Proteomes" id="UP000001968"/>
    </source>
</evidence>
<keyword evidence="2" id="KW-1185">Reference proteome</keyword>
<accession>Q0AXY0</accession>
<dbReference type="EMBL" id="CP000448">
    <property type="protein sequence ID" value="ABI68424.1"/>
    <property type="molecule type" value="Genomic_DNA"/>
</dbReference>
<organism evidence="1 2">
    <name type="scientific">Syntrophomonas wolfei subsp. wolfei (strain DSM 2245B / Goettingen)</name>
    <dbReference type="NCBI Taxonomy" id="335541"/>
    <lineage>
        <taxon>Bacteria</taxon>
        <taxon>Bacillati</taxon>
        <taxon>Bacillota</taxon>
        <taxon>Clostridia</taxon>
        <taxon>Eubacteriales</taxon>
        <taxon>Syntrophomonadaceae</taxon>
        <taxon>Syntrophomonas</taxon>
    </lineage>
</organism>
<evidence type="ECO:0000313" key="1">
    <source>
        <dbReference type="EMBL" id="ABI68424.1"/>
    </source>
</evidence>
<dbReference type="OrthoDB" id="233198at2"/>
<gene>
    <name evidence="1" type="ordered locus">Swol_1114</name>
</gene>
<dbReference type="Proteomes" id="UP000001968">
    <property type="component" value="Chromosome"/>
</dbReference>
<reference evidence="2" key="1">
    <citation type="journal article" date="2010" name="Environ. Microbiol.">
        <title>The genome of Syntrophomonas wolfei: new insights into syntrophic metabolism and biohydrogen production.</title>
        <authorList>
            <person name="Sieber J.R."/>
            <person name="Sims D.R."/>
            <person name="Han C."/>
            <person name="Kim E."/>
            <person name="Lykidis A."/>
            <person name="Lapidus A.L."/>
            <person name="McDonnald E."/>
            <person name="Rohlin L."/>
            <person name="Culley D.E."/>
            <person name="Gunsalus R."/>
            <person name="McInerney M.J."/>
        </authorList>
    </citation>
    <scope>NUCLEOTIDE SEQUENCE [LARGE SCALE GENOMIC DNA]</scope>
    <source>
        <strain evidence="2">DSM 2245B / Goettingen</strain>
    </source>
</reference>
<dbReference type="AlphaFoldDB" id="Q0AXY0"/>
<name>Q0AXY0_SYNWW</name>
<proteinExistence type="predicted"/>
<dbReference type="STRING" id="335541.Swol_1114"/>
<dbReference type="HOGENOM" id="CLU_1947787_0_0_9"/>
<sequence>MQRILLITACTGSKTYRPDDALRKEDFLDAERFKEKSKKLNPYLLPAGKMYTGAQHLRLNEGVLTLRKKYGDETIDVYILSAGYGLISEDYPVWPYEITFNKMNKGKYCSGHNSLKSTKKRRSCCRTMI</sequence>
<protein>
    <submittedName>
        <fullName evidence="1">Uncharacterized protein</fullName>
    </submittedName>
</protein>